<keyword evidence="2" id="KW-0812">Transmembrane</keyword>
<dbReference type="EMBL" id="JAUHPV010000001">
    <property type="protein sequence ID" value="MDN4471377.1"/>
    <property type="molecule type" value="Genomic_DNA"/>
</dbReference>
<evidence type="ECO:0000256" key="1">
    <source>
        <dbReference type="SAM" id="MobiDB-lite"/>
    </source>
</evidence>
<accession>A0ABT8FX46</accession>
<dbReference type="Proteomes" id="UP001172738">
    <property type="component" value="Unassembled WGS sequence"/>
</dbReference>
<feature type="transmembrane region" description="Helical" evidence="2">
    <location>
        <begin position="29"/>
        <end position="48"/>
    </location>
</feature>
<proteinExistence type="predicted"/>
<feature type="transmembrane region" description="Helical" evidence="2">
    <location>
        <begin position="94"/>
        <end position="113"/>
    </location>
</feature>
<dbReference type="RefSeq" id="WP_301124947.1">
    <property type="nucleotide sequence ID" value="NZ_JAUHPV010000001.1"/>
</dbReference>
<evidence type="ECO:0000256" key="2">
    <source>
        <dbReference type="SAM" id="Phobius"/>
    </source>
</evidence>
<evidence type="ECO:0008006" key="5">
    <source>
        <dbReference type="Google" id="ProtNLM"/>
    </source>
</evidence>
<keyword evidence="2" id="KW-1133">Transmembrane helix</keyword>
<keyword evidence="2" id="KW-0472">Membrane</keyword>
<feature type="region of interest" description="Disordered" evidence="1">
    <location>
        <begin position="1"/>
        <end position="20"/>
    </location>
</feature>
<evidence type="ECO:0000313" key="3">
    <source>
        <dbReference type="EMBL" id="MDN4471377.1"/>
    </source>
</evidence>
<evidence type="ECO:0000313" key="4">
    <source>
        <dbReference type="Proteomes" id="UP001172738"/>
    </source>
</evidence>
<comment type="caution">
    <text evidence="3">The sequence shown here is derived from an EMBL/GenBank/DDBJ whole genome shotgun (WGS) entry which is preliminary data.</text>
</comment>
<feature type="transmembrane region" description="Helical" evidence="2">
    <location>
        <begin position="60"/>
        <end position="82"/>
    </location>
</feature>
<name>A0ABT8FX46_9MICO</name>
<keyword evidence="4" id="KW-1185">Reference proteome</keyword>
<gene>
    <name evidence="3" type="ORF">QQX04_00035</name>
</gene>
<sequence length="183" mass="20337">MTMGDDAARKQPGTPVAAPVRQRAEKGTLAIWATAAYAFLWAGTNGYYLIAGQRPSDNPYLLSMVAGVVSWIALSEWTCRVAEARRERGTRLPSNAWIWFAWLIPVVSLFSPAKTISKLELLRPVRIGLLLAWWLPWLVANQLSFRGHAEHDASTLVVETIAIVVSWLALQAIIRRISDDSVI</sequence>
<reference evidence="3" key="1">
    <citation type="submission" date="2023-06" db="EMBL/GenBank/DDBJ databases">
        <title>SYSU T00b26.</title>
        <authorList>
            <person name="Gao L."/>
            <person name="Fang B.-Z."/>
            <person name="Li W.-J."/>
        </authorList>
    </citation>
    <scope>NUCLEOTIDE SEQUENCE</scope>
    <source>
        <strain evidence="3">SYSU T00b26</strain>
    </source>
</reference>
<protein>
    <recommendedName>
        <fullName evidence="5">DUF4328 domain-containing protein</fullName>
    </recommendedName>
</protein>
<feature type="transmembrane region" description="Helical" evidence="2">
    <location>
        <begin position="156"/>
        <end position="174"/>
    </location>
</feature>
<organism evidence="3 4">
    <name type="scientific">Demequina zhanjiangensis</name>
    <dbReference type="NCBI Taxonomy" id="3051659"/>
    <lineage>
        <taxon>Bacteria</taxon>
        <taxon>Bacillati</taxon>
        <taxon>Actinomycetota</taxon>
        <taxon>Actinomycetes</taxon>
        <taxon>Micrococcales</taxon>
        <taxon>Demequinaceae</taxon>
        <taxon>Demequina</taxon>
    </lineage>
</organism>
<feature type="transmembrane region" description="Helical" evidence="2">
    <location>
        <begin position="125"/>
        <end position="144"/>
    </location>
</feature>